<keyword evidence="3 7" id="KW-0347">Helicase</keyword>
<dbReference type="InterPro" id="IPR006935">
    <property type="entry name" value="Helicase/UvrB_N"/>
</dbReference>
<dbReference type="PANTHER" id="PTHR11274">
    <property type="entry name" value="RAD25/XP-B DNA REPAIR HELICASE"/>
    <property type="match status" value="1"/>
</dbReference>
<dbReference type="PANTHER" id="PTHR11274:SF0">
    <property type="entry name" value="GENERAL TRANSCRIPTION AND DNA REPAIR FACTOR IIH HELICASE SUBUNIT XPB"/>
    <property type="match status" value="1"/>
</dbReference>
<feature type="domain" description="Helicase ATP-binding" evidence="5">
    <location>
        <begin position="162"/>
        <end position="346"/>
    </location>
</feature>
<dbReference type="InterPro" id="IPR001650">
    <property type="entry name" value="Helicase_C-like"/>
</dbReference>
<dbReference type="Pfam" id="PF00271">
    <property type="entry name" value="Helicase_C"/>
    <property type="match status" value="1"/>
</dbReference>
<dbReference type="GO" id="GO:0005524">
    <property type="term" value="F:ATP binding"/>
    <property type="evidence" value="ECO:0007669"/>
    <property type="project" value="UniProtKB-KW"/>
</dbReference>
<dbReference type="Pfam" id="PF04851">
    <property type="entry name" value="ResIII"/>
    <property type="match status" value="1"/>
</dbReference>
<feature type="domain" description="Helicase C-terminal" evidence="6">
    <location>
        <begin position="400"/>
        <end position="563"/>
    </location>
</feature>
<dbReference type="GO" id="GO:0016787">
    <property type="term" value="F:hydrolase activity"/>
    <property type="evidence" value="ECO:0007669"/>
    <property type="project" value="UniProtKB-KW"/>
</dbReference>
<protein>
    <submittedName>
        <fullName evidence="7">DEAD/SNF2-like helicase</fullName>
    </submittedName>
</protein>
<dbReference type="PROSITE" id="PS51192">
    <property type="entry name" value="HELICASE_ATP_BIND_1"/>
    <property type="match status" value="1"/>
</dbReference>
<dbReference type="SMART" id="SM00490">
    <property type="entry name" value="HELICc"/>
    <property type="match status" value="1"/>
</dbReference>
<evidence type="ECO:0000313" key="7">
    <source>
        <dbReference type="EMBL" id="AYV76193.1"/>
    </source>
</evidence>
<evidence type="ECO:0000259" key="6">
    <source>
        <dbReference type="PROSITE" id="PS51194"/>
    </source>
</evidence>
<evidence type="ECO:0000256" key="1">
    <source>
        <dbReference type="ARBA" id="ARBA00022741"/>
    </source>
</evidence>
<dbReference type="SMART" id="SM00487">
    <property type="entry name" value="DEXDc"/>
    <property type="match status" value="1"/>
</dbReference>
<evidence type="ECO:0000259" key="5">
    <source>
        <dbReference type="PROSITE" id="PS51192"/>
    </source>
</evidence>
<evidence type="ECO:0000256" key="4">
    <source>
        <dbReference type="ARBA" id="ARBA00022840"/>
    </source>
</evidence>
<evidence type="ECO:0000256" key="3">
    <source>
        <dbReference type="ARBA" id="ARBA00022806"/>
    </source>
</evidence>
<dbReference type="InterPro" id="IPR014001">
    <property type="entry name" value="Helicase_ATP-bd"/>
</dbReference>
<dbReference type="SUPFAM" id="SSF52540">
    <property type="entry name" value="P-loop containing nucleoside triphosphate hydrolases"/>
    <property type="match status" value="1"/>
</dbReference>
<name>A0A3G4ZRG7_9VIRU</name>
<organism evidence="7">
    <name type="scientific">Terrestrivirus sp</name>
    <dbReference type="NCBI Taxonomy" id="2487775"/>
    <lineage>
        <taxon>Viruses</taxon>
        <taxon>Varidnaviria</taxon>
        <taxon>Bamfordvirae</taxon>
        <taxon>Nucleocytoviricota</taxon>
        <taxon>Megaviricetes</taxon>
        <taxon>Imitervirales</taxon>
        <taxon>Mimiviridae</taxon>
        <taxon>Klosneuvirinae</taxon>
    </lineage>
</organism>
<dbReference type="EMBL" id="MK071983">
    <property type="protein sequence ID" value="AYV76193.1"/>
    <property type="molecule type" value="Genomic_DNA"/>
</dbReference>
<dbReference type="InterPro" id="IPR050615">
    <property type="entry name" value="ATP-dep_DNA_Helicase"/>
</dbReference>
<gene>
    <name evidence="7" type="ORF">Terrestrivirus5_15</name>
</gene>
<proteinExistence type="predicted"/>
<dbReference type="PROSITE" id="PS51194">
    <property type="entry name" value="HELICASE_CTER"/>
    <property type="match status" value="1"/>
</dbReference>
<dbReference type="InterPro" id="IPR027417">
    <property type="entry name" value="P-loop_NTPase"/>
</dbReference>
<dbReference type="GO" id="GO:0003677">
    <property type="term" value="F:DNA binding"/>
    <property type="evidence" value="ECO:0007669"/>
    <property type="project" value="InterPro"/>
</dbReference>
<reference evidence="7" key="1">
    <citation type="submission" date="2018-10" db="EMBL/GenBank/DDBJ databases">
        <title>Hidden diversity of soil giant viruses.</title>
        <authorList>
            <person name="Schulz F."/>
            <person name="Alteio L."/>
            <person name="Goudeau D."/>
            <person name="Ryan E.M."/>
            <person name="Malmstrom R.R."/>
            <person name="Blanchard J."/>
            <person name="Woyke T."/>
        </authorList>
    </citation>
    <scope>NUCLEOTIDE SEQUENCE</scope>
    <source>
        <strain evidence="7">TEV1</strain>
    </source>
</reference>
<dbReference type="GO" id="GO:0004386">
    <property type="term" value="F:helicase activity"/>
    <property type="evidence" value="ECO:0007669"/>
    <property type="project" value="UniProtKB-KW"/>
</dbReference>
<dbReference type="Gene3D" id="3.40.50.300">
    <property type="entry name" value="P-loop containing nucleotide triphosphate hydrolases"/>
    <property type="match status" value="2"/>
</dbReference>
<accession>A0A3G4ZRG7</accession>
<keyword evidence="1" id="KW-0547">Nucleotide-binding</keyword>
<keyword evidence="2" id="KW-0378">Hydrolase</keyword>
<evidence type="ECO:0000256" key="2">
    <source>
        <dbReference type="ARBA" id="ARBA00022801"/>
    </source>
</evidence>
<sequence length="1037" mass="125048">MNNYLKGIEYEKQVKTHLLKSNDQVFLWNEIPINIFIKSKIFENYADKLRFRKNSTDDHGISDTGCDIFYFNKEQNQWLITQCKNYTNTVTLEKLAGFYDFIISTGLNGELYYTSKLSNIITRYDKKQIKFINHPYTNNLDNRIIINKYVKLVPRDYQIEAYNKLKDCKRAILQLPCGMGKTLIAIMWAKQFDVIIIFSPLRQHAEQNLERFKNELDDYDKYVLVDSDGTRDINYLKSLLIYKKIIFSVTYKSVDVIEKLTLFGKVGVVIDEFHNLTYDNIFKKDDIFYKLFGKGNCDISIKGTTIEDYQYECKLGNDYNYLFVSATPRLFNSDEDEDIDNYDITGQIEYKYEFGKAIQEGYICDYDVFVPDITLTKEEQLNDVYQVLNIKEKINVEHDVKTHFLIRCMEENGHSKCICYSKDIEDAKNLMKSFETIKRYHSLDIYKGLIVADTTHKQREKILKEFQETNKKAIIFSVRILDECIDIPACDSVFMTSKQTNKIRMIQRVCRANRKDKNNPNKKSGIYMWTGEYNELTELIANLKEFDNTFTKEKVKICNISDNKKLCVKSRNEYEKEYVSMDKVIVRINKVDTWYEKIEKVKKYINENNCKPSRNSEDIITHKLGTWIDHQNKNYKSRVEIMKYVDTYNKWTELINDYNEYFISNEQQWYNNLEKVKQYINDNKCLPLSNDKKSEIYKLKSWISTQQWNYINVQNIMKSNDMYTKWTEFVNEYDEYMNSNEKVWFKMLNNVKQYINTNKRKPSSKSKDENIKEMGEWILYQQKIYANRLGIMKSTNIYNEWKMFIEQYKEYFKTIEEYWHDQYGKVVKYFNECKNNSYKANKSEFQKLCKWVSLQRSNYEEKKDSMKIQSIYNTWTEFKNKNISLNHGYDKWYCMLNNVKKYIDEYKCRPSINSEDEKIQKMGRWVCLQNENYRKNEYIMECNDVYNEWSKFINQYEEHFKSDEEIWNETLDYVKQYINKNKKRPSTVDINTVKLSAWIFRQLKSYKDRKCIMKNDNIYNKWTEFIEEYSVYFKNMN</sequence>
<keyword evidence="4" id="KW-0067">ATP-binding</keyword>